<comment type="caution">
    <text evidence="2">The sequence shown here is derived from an EMBL/GenBank/DDBJ whole genome shotgun (WGS) entry which is preliminary data.</text>
</comment>
<dbReference type="EMBL" id="MCBS01018237">
    <property type="protein sequence ID" value="RKF81485.1"/>
    <property type="molecule type" value="Genomic_DNA"/>
</dbReference>
<reference evidence="2 3" key="1">
    <citation type="journal article" date="2018" name="BMC Genomics">
        <title>Comparative genome analyses reveal sequence features reflecting distinct modes of host-adaptation between dicot and monocot powdery mildew.</title>
        <authorList>
            <person name="Wu Y."/>
            <person name="Ma X."/>
            <person name="Pan Z."/>
            <person name="Kale S.D."/>
            <person name="Song Y."/>
            <person name="King H."/>
            <person name="Zhang Q."/>
            <person name="Presley C."/>
            <person name="Deng X."/>
            <person name="Wei C.I."/>
            <person name="Xiao S."/>
        </authorList>
    </citation>
    <scope>NUCLEOTIDE SEQUENCE [LARGE SCALE GENOMIC DNA]</scope>
    <source>
        <strain evidence="2">UMSG1</strain>
    </source>
</reference>
<evidence type="ECO:0000256" key="1">
    <source>
        <dbReference type="SAM" id="MobiDB-lite"/>
    </source>
</evidence>
<dbReference type="Proteomes" id="UP000285326">
    <property type="component" value="Unassembled WGS sequence"/>
</dbReference>
<accession>A0A420J409</accession>
<dbReference type="AlphaFoldDB" id="A0A420J409"/>
<feature type="region of interest" description="Disordered" evidence="1">
    <location>
        <begin position="29"/>
        <end position="54"/>
    </location>
</feature>
<evidence type="ECO:0000313" key="3">
    <source>
        <dbReference type="Proteomes" id="UP000285326"/>
    </source>
</evidence>
<name>A0A420J409_9PEZI</name>
<evidence type="ECO:0000313" key="2">
    <source>
        <dbReference type="EMBL" id="RKF81485.1"/>
    </source>
</evidence>
<proteinExistence type="predicted"/>
<sequence>MGGNGMNEVGIQGVKAERQGMEEDLGRRGIADITGNGGSNGDADAIMEGKSPDV</sequence>
<organism evidence="2 3">
    <name type="scientific">Golovinomyces cichoracearum</name>
    <dbReference type="NCBI Taxonomy" id="62708"/>
    <lineage>
        <taxon>Eukaryota</taxon>
        <taxon>Fungi</taxon>
        <taxon>Dikarya</taxon>
        <taxon>Ascomycota</taxon>
        <taxon>Pezizomycotina</taxon>
        <taxon>Leotiomycetes</taxon>
        <taxon>Erysiphales</taxon>
        <taxon>Erysiphaceae</taxon>
        <taxon>Golovinomyces</taxon>
    </lineage>
</organism>
<gene>
    <name evidence="2" type="ORF">GcM1_182016</name>
</gene>
<protein>
    <submittedName>
        <fullName evidence="2">Uncharacterized protein</fullName>
    </submittedName>
</protein>